<evidence type="ECO:0000256" key="3">
    <source>
        <dbReference type="ARBA" id="ARBA00022525"/>
    </source>
</evidence>
<dbReference type="InterPro" id="IPR023828">
    <property type="entry name" value="Peptidase_S8_Ser-AS"/>
</dbReference>
<feature type="domain" description="PA" evidence="13">
    <location>
        <begin position="502"/>
        <end position="576"/>
    </location>
</feature>
<dbReference type="PRINTS" id="PR00723">
    <property type="entry name" value="SUBTILISIN"/>
</dbReference>
<feature type="active site" description="Charge relay system" evidence="9 10">
    <location>
        <position position="644"/>
    </location>
</feature>
<dbReference type="OrthoDB" id="9762689at2"/>
<evidence type="ECO:0000256" key="11">
    <source>
        <dbReference type="RuleBase" id="RU003355"/>
    </source>
</evidence>
<dbReference type="GO" id="GO:0006508">
    <property type="term" value="P:proteolysis"/>
    <property type="evidence" value="ECO:0007669"/>
    <property type="project" value="UniProtKB-KW"/>
</dbReference>
<evidence type="ECO:0000256" key="1">
    <source>
        <dbReference type="ARBA" id="ARBA00011073"/>
    </source>
</evidence>
<evidence type="ECO:0000259" key="14">
    <source>
        <dbReference type="Pfam" id="PF06280"/>
    </source>
</evidence>
<dbReference type="InterPro" id="IPR022398">
    <property type="entry name" value="Peptidase_S8_His-AS"/>
</dbReference>
<evidence type="ECO:0000259" key="13">
    <source>
        <dbReference type="Pfam" id="PF02225"/>
    </source>
</evidence>
<dbReference type="InterPro" id="IPR000209">
    <property type="entry name" value="Peptidase_S8/S53_dom"/>
</dbReference>
<dbReference type="Gene3D" id="3.50.30.30">
    <property type="match status" value="1"/>
</dbReference>
<dbReference type="PROSITE" id="PS00138">
    <property type="entry name" value="SUBTILASE_SER"/>
    <property type="match status" value="1"/>
</dbReference>
<dbReference type="InterPro" id="IPR046450">
    <property type="entry name" value="PA_dom_sf"/>
</dbReference>
<sequence length="1530" mass="170996">MNNKNSRILSIIMTFVMIFTIFFGNFSATEVFAAEDNKSQVNYEEFIKESFNVDESKENKSYDSDEEVRLIVELEEASVKDYVASDSKGALQRAAQDKNLVNRVLDTQKQYQNEVKKINNDIKIRKSYSLLLNGFSMDAKYGDMEKIKDIPGVKNVTIAKTYYPVPNMNSASELANATKVWQDYGYDGEGLVVSIIDSGIDYTHKDMVVSDSTLVRLEEKDIEEMNNNSSNAKGRYYTRKIPYGYNFADNNYEIIDTKDAHGMHVAGIVGANCQSEEEIEENEGIKGVAPEVQLLAMKVFSNDPDNKGAVSDDIVSAIEDSIAHGADIINMSLGAPAGFQNPNDPEQRAIQLAVENGIVVVVSAGNDTTSTAPHMMEGLKDIALVGDPGLTHESIQVASFENSKIVQYGFEYKSEEEEGSVPYVLQMEENDPITVFGSVYGTESETVYDIDIMSAASDTVTETVYGTVYGTESESETVTDAVYGGYELVDCKLGRFPSWDTDVDDFNGIDLKNKIALIERGEIYYTRKVLNAQNHGAAGVIIYNHETGGEELIEMQENMFIEIPAVFIRHSDGVKLKSLIEDKVRVEFNGKKHEFSNAFSGEMSGFTSWGPAPNLDFKPQITGVGGNIYSTLNDDKYATYSGTSMSSPFVAGVMALIYDHIDQLGMKFDTPKEKVEFAKAMAINTATVKMDKDNPDVPYSPRRQGAGLINAKAAIENEVTVTVDGESVAALKEIGKETEFTMTLHNYGKEDRTYNVVDLSEVLTEVEVDEDKVEMMPYDVKLKGAKITFDKDEVTVKAGEKAQVRATITMDESTPKQSFAEGFIRFVDVADNAPEIGMAYMGFYGEWDKLNNIDDPAYEDTSVFGLTTLRTLYEDMWWSTDLSLGNGDPKNGEEVDPETYGINPDNGMINNVAPALSFLRNVKELTVDITDENGKVIKTVGKNSDIRKFIVRRYEYEEVPLFRVDFDNWKWDGKVYDSATGEYVTAEEGQYYVNIRTKTDIENAEDQVVTMPIKIDATKPVVNVDAYEGLNISSAESYEVEFNAEDGVGAGIRAFAFYIDDKVYYDENYKSQFMPEDLEYNEETGMYSMKLNLPTPSSDIQIYKIRVSSLDNAGNVGEKEVKVMYSEHESWDLEVNRDKEVYEVGEPITLEFTVPDSLLQELDHFELSFWDDEYNKLKLKTTGKELSYTIPKDTFIEGGSKSISIKAIDANGKELAYDYYDVYINAEFADVSLLDLKNGTIFKESNPEIVGLVTSNNYKTFKINGEEVTLGKEGAIGYLPLYFVHKLELEPGKWNKVNVDLIGEKGEDIAYAYSVAYDNQAPVLTLTDINSEEENIEVFVKDDSATYTLKGSVKDDMFGYKLSINGEVIENIQSPNVLGDESLREFEYEVPLNGDTTIIKIEVQDVVGNATTKTIKLVKTYEESKTPIKVENLTNDKTFKNGDQAKIEVKATNLTGTERPATLIVALYDENNNMVNAASTSQSLDEHESVVMSSMMNIPKEGNYTLKCFVWDTWENMKPLSDSSKYTVQK</sequence>
<gene>
    <name evidence="15" type="ORF">CCE28_19605</name>
</gene>
<evidence type="ECO:0008006" key="17">
    <source>
        <dbReference type="Google" id="ProtNLM"/>
    </source>
</evidence>
<feature type="active site" description="Charge relay system" evidence="9 10">
    <location>
        <position position="197"/>
    </location>
</feature>
<keyword evidence="16" id="KW-1185">Reference proteome</keyword>
<evidence type="ECO:0000256" key="6">
    <source>
        <dbReference type="ARBA" id="ARBA00022737"/>
    </source>
</evidence>
<dbReference type="InterPro" id="IPR023827">
    <property type="entry name" value="Peptidase_S8_Asp-AS"/>
</dbReference>
<keyword evidence="8 10" id="KW-0720">Serine protease</keyword>
<evidence type="ECO:0000313" key="16">
    <source>
        <dbReference type="Proteomes" id="UP000216024"/>
    </source>
</evidence>
<evidence type="ECO:0000259" key="12">
    <source>
        <dbReference type="Pfam" id="PF00082"/>
    </source>
</evidence>
<feature type="domain" description="Peptidase S8/S53" evidence="12">
    <location>
        <begin position="188"/>
        <end position="707"/>
    </location>
</feature>
<dbReference type="RefSeq" id="WP_095135579.1">
    <property type="nucleotide sequence ID" value="NZ_NIBG01000028.1"/>
</dbReference>
<dbReference type="Gene3D" id="2.60.40.1710">
    <property type="entry name" value="Subtilisin-like superfamily"/>
    <property type="match status" value="1"/>
</dbReference>
<feature type="domain" description="C5a peptidase/Subtilisin-like protease SBT2-like Fn3-like" evidence="14">
    <location>
        <begin position="730"/>
        <end position="841"/>
    </location>
</feature>
<dbReference type="Proteomes" id="UP000216024">
    <property type="component" value="Unassembled WGS sequence"/>
</dbReference>
<dbReference type="SUPFAM" id="SSF52025">
    <property type="entry name" value="PA domain"/>
    <property type="match status" value="1"/>
</dbReference>
<dbReference type="InterPro" id="IPR036852">
    <property type="entry name" value="Peptidase_S8/S53_dom_sf"/>
</dbReference>
<proteinExistence type="inferred from homology"/>
<keyword evidence="6" id="KW-0677">Repeat</keyword>
<dbReference type="PROSITE" id="PS00137">
    <property type="entry name" value="SUBTILASE_HIS"/>
    <property type="match status" value="1"/>
</dbReference>
<name>A0A267MDY9_9FIRM</name>
<dbReference type="Pfam" id="PF00082">
    <property type="entry name" value="Peptidase_S8"/>
    <property type="match status" value="1"/>
</dbReference>
<keyword evidence="5" id="KW-0732">Signal</keyword>
<evidence type="ECO:0000313" key="15">
    <source>
        <dbReference type="EMBL" id="PAB57138.1"/>
    </source>
</evidence>
<keyword evidence="3" id="KW-0964">Secreted</keyword>
<dbReference type="GO" id="GO:0016020">
    <property type="term" value="C:membrane"/>
    <property type="evidence" value="ECO:0007669"/>
    <property type="project" value="InterPro"/>
</dbReference>
<evidence type="ECO:0000256" key="2">
    <source>
        <dbReference type="ARBA" id="ARBA00022512"/>
    </source>
</evidence>
<comment type="caution">
    <text evidence="15">The sequence shown here is derived from an EMBL/GenBank/DDBJ whole genome shotgun (WGS) entry which is preliminary data.</text>
</comment>
<dbReference type="InterPro" id="IPR050131">
    <property type="entry name" value="Peptidase_S8_subtilisin-like"/>
</dbReference>
<dbReference type="SUPFAM" id="SSF52743">
    <property type="entry name" value="Subtilisin-like"/>
    <property type="match status" value="1"/>
</dbReference>
<evidence type="ECO:0000256" key="9">
    <source>
        <dbReference type="PIRSR" id="PIRSR615500-1"/>
    </source>
</evidence>
<dbReference type="InterPro" id="IPR010435">
    <property type="entry name" value="C5a/SBT2-like_Fn3"/>
</dbReference>
<dbReference type="Pfam" id="PF06280">
    <property type="entry name" value="fn3_5"/>
    <property type="match status" value="1"/>
</dbReference>
<keyword evidence="4 10" id="KW-0645">Protease</keyword>
<dbReference type="PANTHER" id="PTHR43806:SF11">
    <property type="entry name" value="CEREVISIN-RELATED"/>
    <property type="match status" value="1"/>
</dbReference>
<protein>
    <recommendedName>
        <fullName evidence="17">Lactocepin</fullName>
    </recommendedName>
</protein>
<dbReference type="CDD" id="cd07475">
    <property type="entry name" value="Peptidases_S8_C5a_Peptidase"/>
    <property type="match status" value="1"/>
</dbReference>
<accession>A0A267MDY9</accession>
<organism evidence="15 16">
    <name type="scientific">Anaeromicrobium sediminis</name>
    <dbReference type="NCBI Taxonomy" id="1478221"/>
    <lineage>
        <taxon>Bacteria</taxon>
        <taxon>Bacillati</taxon>
        <taxon>Bacillota</taxon>
        <taxon>Clostridia</taxon>
        <taxon>Peptostreptococcales</taxon>
        <taxon>Thermotaleaceae</taxon>
        <taxon>Anaeromicrobium</taxon>
    </lineage>
</organism>
<dbReference type="PROSITE" id="PS51892">
    <property type="entry name" value="SUBTILASE"/>
    <property type="match status" value="1"/>
</dbReference>
<dbReference type="PANTHER" id="PTHR43806">
    <property type="entry name" value="PEPTIDASE S8"/>
    <property type="match status" value="1"/>
</dbReference>
<dbReference type="Pfam" id="PF02225">
    <property type="entry name" value="PA"/>
    <property type="match status" value="1"/>
</dbReference>
<dbReference type="InterPro" id="IPR034216">
    <property type="entry name" value="C5a_Peptidase"/>
</dbReference>
<evidence type="ECO:0000256" key="4">
    <source>
        <dbReference type="ARBA" id="ARBA00022670"/>
    </source>
</evidence>
<dbReference type="CDD" id="cd02133">
    <property type="entry name" value="PA_C5a_like"/>
    <property type="match status" value="1"/>
</dbReference>
<dbReference type="InterPro" id="IPR015500">
    <property type="entry name" value="Peptidase_S8_subtilisin-rel"/>
</dbReference>
<dbReference type="PROSITE" id="PS00136">
    <property type="entry name" value="SUBTILASE_ASP"/>
    <property type="match status" value="1"/>
</dbReference>
<evidence type="ECO:0000256" key="8">
    <source>
        <dbReference type="ARBA" id="ARBA00022825"/>
    </source>
</evidence>
<comment type="similarity">
    <text evidence="1 10 11">Belongs to the peptidase S8 family.</text>
</comment>
<evidence type="ECO:0000256" key="7">
    <source>
        <dbReference type="ARBA" id="ARBA00022801"/>
    </source>
</evidence>
<keyword evidence="7 10" id="KW-0378">Hydrolase</keyword>
<dbReference type="EMBL" id="NIBG01000028">
    <property type="protein sequence ID" value="PAB57138.1"/>
    <property type="molecule type" value="Genomic_DNA"/>
</dbReference>
<feature type="active site" description="Charge relay system" evidence="9 10">
    <location>
        <position position="261"/>
    </location>
</feature>
<reference evidence="15 16" key="1">
    <citation type="submission" date="2017-06" db="EMBL/GenBank/DDBJ databases">
        <title>Draft genome sequence of anaerobic fermentative bacterium Anaeromicrobium sediminis DY2726D isolated from West Pacific Ocean sediments.</title>
        <authorList>
            <person name="Zeng X."/>
        </authorList>
    </citation>
    <scope>NUCLEOTIDE SEQUENCE [LARGE SCALE GENOMIC DNA]</scope>
    <source>
        <strain evidence="15 16">DY2726D</strain>
    </source>
</reference>
<dbReference type="Gene3D" id="3.40.50.200">
    <property type="entry name" value="Peptidase S8/S53 domain"/>
    <property type="match status" value="2"/>
</dbReference>
<dbReference type="GO" id="GO:0004252">
    <property type="term" value="F:serine-type endopeptidase activity"/>
    <property type="evidence" value="ECO:0007669"/>
    <property type="project" value="UniProtKB-UniRule"/>
</dbReference>
<evidence type="ECO:0000256" key="5">
    <source>
        <dbReference type="ARBA" id="ARBA00022729"/>
    </source>
</evidence>
<keyword evidence="2" id="KW-0134">Cell wall</keyword>
<dbReference type="InterPro" id="IPR003137">
    <property type="entry name" value="PA_domain"/>
</dbReference>
<evidence type="ECO:0000256" key="10">
    <source>
        <dbReference type="PROSITE-ProRule" id="PRU01240"/>
    </source>
</evidence>